<proteinExistence type="predicted"/>
<evidence type="ECO:0000313" key="2">
    <source>
        <dbReference type="EMBL" id="CAH2245708.1"/>
    </source>
</evidence>
<evidence type="ECO:0000256" key="1">
    <source>
        <dbReference type="SAM" id="MobiDB-lite"/>
    </source>
</evidence>
<dbReference type="Proteomes" id="UP001295444">
    <property type="component" value="Chromosome 02"/>
</dbReference>
<reference evidence="2" key="1">
    <citation type="submission" date="2022-03" db="EMBL/GenBank/DDBJ databases">
        <authorList>
            <person name="Alioto T."/>
            <person name="Alioto T."/>
            <person name="Gomez Garrido J."/>
        </authorList>
    </citation>
    <scope>NUCLEOTIDE SEQUENCE</scope>
</reference>
<dbReference type="AlphaFoldDB" id="A0AAD1VSS9"/>
<feature type="region of interest" description="Disordered" evidence="1">
    <location>
        <begin position="1"/>
        <end position="58"/>
    </location>
</feature>
<feature type="non-terminal residue" evidence="2">
    <location>
        <position position="58"/>
    </location>
</feature>
<feature type="compositionally biased region" description="Basic and acidic residues" evidence="1">
    <location>
        <begin position="1"/>
        <end position="19"/>
    </location>
</feature>
<sequence>MASGHNPKDPCSKAQDDKPAPLSGRKATEKTHHMGKQTSKTHMTDRLRPVTDEDVGPP</sequence>
<protein>
    <submittedName>
        <fullName evidence="2">Uncharacterized protein</fullName>
    </submittedName>
</protein>
<organism evidence="2 3">
    <name type="scientific">Pelobates cultripes</name>
    <name type="common">Western spadefoot toad</name>
    <dbReference type="NCBI Taxonomy" id="61616"/>
    <lineage>
        <taxon>Eukaryota</taxon>
        <taxon>Metazoa</taxon>
        <taxon>Chordata</taxon>
        <taxon>Craniata</taxon>
        <taxon>Vertebrata</taxon>
        <taxon>Euteleostomi</taxon>
        <taxon>Amphibia</taxon>
        <taxon>Batrachia</taxon>
        <taxon>Anura</taxon>
        <taxon>Pelobatoidea</taxon>
        <taxon>Pelobatidae</taxon>
        <taxon>Pelobates</taxon>
    </lineage>
</organism>
<gene>
    <name evidence="2" type="ORF">PECUL_23A013480</name>
</gene>
<keyword evidence="3" id="KW-1185">Reference proteome</keyword>
<name>A0AAD1VSS9_PELCU</name>
<feature type="compositionally biased region" description="Basic and acidic residues" evidence="1">
    <location>
        <begin position="42"/>
        <end position="51"/>
    </location>
</feature>
<accession>A0AAD1VSS9</accession>
<dbReference type="EMBL" id="OW240913">
    <property type="protein sequence ID" value="CAH2245708.1"/>
    <property type="molecule type" value="Genomic_DNA"/>
</dbReference>
<evidence type="ECO:0000313" key="3">
    <source>
        <dbReference type="Proteomes" id="UP001295444"/>
    </source>
</evidence>